<gene>
    <name evidence="2" type="ORF">ACERK3_09915</name>
</gene>
<proteinExistence type="predicted"/>
<dbReference type="Pfam" id="PF12092">
    <property type="entry name" value="DUF3568"/>
    <property type="match status" value="1"/>
</dbReference>
<name>A0ABV4U4S9_9BACT</name>
<protein>
    <submittedName>
        <fullName evidence="2">DUF3568 family protein</fullName>
    </submittedName>
</protein>
<comment type="caution">
    <text evidence="2">The sequence shown here is derived from an EMBL/GenBank/DDBJ whole genome shotgun (WGS) entry which is preliminary data.</text>
</comment>
<evidence type="ECO:0000256" key="1">
    <source>
        <dbReference type="SAM" id="SignalP"/>
    </source>
</evidence>
<evidence type="ECO:0000313" key="2">
    <source>
        <dbReference type="EMBL" id="MFA9478610.1"/>
    </source>
</evidence>
<keyword evidence="1" id="KW-0732">Signal</keyword>
<accession>A0ABV4U4S9</accession>
<dbReference type="InterPro" id="IPR021952">
    <property type="entry name" value="Flpp3-like"/>
</dbReference>
<dbReference type="EMBL" id="JBGUBD010000005">
    <property type="protein sequence ID" value="MFA9478610.1"/>
    <property type="molecule type" value="Genomic_DNA"/>
</dbReference>
<dbReference type="Proteomes" id="UP001575105">
    <property type="component" value="Unassembled WGS sequence"/>
</dbReference>
<organism evidence="2 3">
    <name type="scientific">Natronomicrosphaera hydrolytica</name>
    <dbReference type="NCBI Taxonomy" id="3242702"/>
    <lineage>
        <taxon>Bacteria</taxon>
        <taxon>Pseudomonadati</taxon>
        <taxon>Planctomycetota</taxon>
        <taxon>Phycisphaerae</taxon>
        <taxon>Phycisphaerales</taxon>
        <taxon>Phycisphaeraceae</taxon>
        <taxon>Natronomicrosphaera</taxon>
    </lineage>
</organism>
<dbReference type="RefSeq" id="WP_425345536.1">
    <property type="nucleotide sequence ID" value="NZ_JBGUBD010000005.1"/>
</dbReference>
<feature type="chain" id="PRO_5045100667" evidence="1">
    <location>
        <begin position="24"/>
        <end position="131"/>
    </location>
</feature>
<reference evidence="2 3" key="1">
    <citation type="submission" date="2024-08" db="EMBL/GenBank/DDBJ databases">
        <title>Whole-genome sequencing of halo(alkali)philic microorganisms from hypersaline lakes.</title>
        <authorList>
            <person name="Sorokin D.Y."/>
            <person name="Merkel A.Y."/>
            <person name="Messina E."/>
            <person name="Yakimov M."/>
        </authorList>
    </citation>
    <scope>NUCLEOTIDE SEQUENCE [LARGE SCALE GENOMIC DNA]</scope>
    <source>
        <strain evidence="2 3">AB-hyl4</strain>
    </source>
</reference>
<keyword evidence="3" id="KW-1185">Reference proteome</keyword>
<sequence length="131" mass="14586">MMRQLRSMASVCLLMAMTLAVGCATPMTSELPGENVTYTRQATQGDVRADVDSVIEAAESVMALMQMDIGEVELREGAHVLPGRTSTGRMVRITVFPYEDEQTSQLRVRIGSFGDQQLSNELYRRIVNRLE</sequence>
<dbReference type="PROSITE" id="PS51257">
    <property type="entry name" value="PROKAR_LIPOPROTEIN"/>
    <property type="match status" value="1"/>
</dbReference>
<evidence type="ECO:0000313" key="3">
    <source>
        <dbReference type="Proteomes" id="UP001575105"/>
    </source>
</evidence>
<feature type="signal peptide" evidence="1">
    <location>
        <begin position="1"/>
        <end position="23"/>
    </location>
</feature>